<evidence type="ECO:0000256" key="4">
    <source>
        <dbReference type="ARBA" id="ARBA00022692"/>
    </source>
</evidence>
<feature type="domain" description="CSC1/OSCA1-like 7TM region" evidence="9">
    <location>
        <begin position="355"/>
        <end position="625"/>
    </location>
</feature>
<evidence type="ECO:0000256" key="3">
    <source>
        <dbReference type="ARBA" id="ARBA00022448"/>
    </source>
</evidence>
<evidence type="ECO:0000313" key="13">
    <source>
        <dbReference type="EMBL" id="TPX46185.1"/>
    </source>
</evidence>
<evidence type="ECO:0000313" key="15">
    <source>
        <dbReference type="Proteomes" id="UP000320475"/>
    </source>
</evidence>
<protein>
    <recommendedName>
        <fullName evidence="16">CSC1/OSCA1-like 7TM region domain-containing protein</fullName>
    </recommendedName>
</protein>
<keyword evidence="5 8" id="KW-1133">Transmembrane helix</keyword>
<keyword evidence="6 8" id="KW-0472">Membrane</keyword>
<dbReference type="EMBL" id="QEAN01000203">
    <property type="protein sequence ID" value="TPX43316.1"/>
    <property type="molecule type" value="Genomic_DNA"/>
</dbReference>
<dbReference type="GO" id="GO:0005227">
    <property type="term" value="F:calcium-activated cation channel activity"/>
    <property type="evidence" value="ECO:0007669"/>
    <property type="project" value="InterPro"/>
</dbReference>
<proteinExistence type="inferred from homology"/>
<evidence type="ECO:0000313" key="12">
    <source>
        <dbReference type="EMBL" id="TPX43316.1"/>
    </source>
</evidence>
<evidence type="ECO:0000256" key="6">
    <source>
        <dbReference type="ARBA" id="ARBA00023136"/>
    </source>
</evidence>
<evidence type="ECO:0000256" key="5">
    <source>
        <dbReference type="ARBA" id="ARBA00022989"/>
    </source>
</evidence>
<feature type="domain" description="CSC1/OSCA1-like N-terminal transmembrane" evidence="10">
    <location>
        <begin position="24"/>
        <end position="165"/>
    </location>
</feature>
<reference evidence="14 15" key="1">
    <citation type="journal article" date="2019" name="Sci. Rep.">
        <title>Comparative genomics of chytrid fungi reveal insights into the obligate biotrophic and pathogenic lifestyle of Synchytrium endobioticum.</title>
        <authorList>
            <person name="van de Vossenberg B.T.L.H."/>
            <person name="Warris S."/>
            <person name="Nguyen H.D.T."/>
            <person name="van Gent-Pelzer M.P.E."/>
            <person name="Joly D.L."/>
            <person name="van de Geest H.C."/>
            <person name="Bonants P.J.M."/>
            <person name="Smith D.S."/>
            <person name="Levesque C.A."/>
            <person name="van der Lee T.A.J."/>
        </authorList>
    </citation>
    <scope>NUCLEOTIDE SEQUENCE [LARGE SCALE GENOMIC DNA]</scope>
    <source>
        <strain evidence="13 15">LEV6574</strain>
        <strain evidence="12 14">MB42</strain>
    </source>
</reference>
<dbReference type="Pfam" id="PF14703">
    <property type="entry name" value="PHM7_cyt"/>
    <property type="match status" value="1"/>
</dbReference>
<dbReference type="EMBL" id="QEAM01000111">
    <property type="protein sequence ID" value="TPX46185.1"/>
    <property type="molecule type" value="Genomic_DNA"/>
</dbReference>
<evidence type="ECO:0000256" key="8">
    <source>
        <dbReference type="SAM" id="Phobius"/>
    </source>
</evidence>
<evidence type="ECO:0000256" key="2">
    <source>
        <dbReference type="ARBA" id="ARBA00007779"/>
    </source>
</evidence>
<dbReference type="GO" id="GO:0005886">
    <property type="term" value="C:plasma membrane"/>
    <property type="evidence" value="ECO:0007669"/>
    <property type="project" value="TreeGrafter"/>
</dbReference>
<feature type="transmembrane region" description="Helical" evidence="8">
    <location>
        <begin position="361"/>
        <end position="389"/>
    </location>
</feature>
<evidence type="ECO:0000259" key="10">
    <source>
        <dbReference type="Pfam" id="PF13967"/>
    </source>
</evidence>
<dbReference type="InterPro" id="IPR045122">
    <property type="entry name" value="Csc1-like"/>
</dbReference>
<feature type="transmembrane region" description="Helical" evidence="8">
    <location>
        <begin position="105"/>
        <end position="125"/>
    </location>
</feature>
<keyword evidence="3" id="KW-0813">Transport</keyword>
<feature type="transmembrane region" description="Helical" evidence="8">
    <location>
        <begin position="631"/>
        <end position="649"/>
    </location>
</feature>
<feature type="transmembrane region" description="Helical" evidence="8">
    <location>
        <begin position="548"/>
        <end position="569"/>
    </location>
</feature>
<organism evidence="12 14">
    <name type="scientific">Synchytrium endobioticum</name>
    <dbReference type="NCBI Taxonomy" id="286115"/>
    <lineage>
        <taxon>Eukaryota</taxon>
        <taxon>Fungi</taxon>
        <taxon>Fungi incertae sedis</taxon>
        <taxon>Chytridiomycota</taxon>
        <taxon>Chytridiomycota incertae sedis</taxon>
        <taxon>Chytridiomycetes</taxon>
        <taxon>Synchytriales</taxon>
        <taxon>Synchytriaceae</taxon>
        <taxon>Synchytrium</taxon>
    </lineage>
</organism>
<comment type="similarity">
    <text evidence="2">Belongs to the CSC1 (TC 1.A.17) family.</text>
</comment>
<evidence type="ECO:0000259" key="9">
    <source>
        <dbReference type="Pfam" id="PF02714"/>
    </source>
</evidence>
<dbReference type="AlphaFoldDB" id="A0A507CVW8"/>
<dbReference type="VEuPathDB" id="FungiDB:SeMB42_g04777"/>
<dbReference type="Pfam" id="PF13967">
    <property type="entry name" value="RSN1_TM"/>
    <property type="match status" value="1"/>
</dbReference>
<feature type="domain" description="CSC1/OSCA1-like cytosolic" evidence="11">
    <location>
        <begin position="189"/>
        <end position="344"/>
    </location>
</feature>
<dbReference type="PANTHER" id="PTHR13018">
    <property type="entry name" value="PROBABLE MEMBRANE PROTEIN DUF221-RELATED"/>
    <property type="match status" value="1"/>
</dbReference>
<dbReference type="Proteomes" id="UP000320475">
    <property type="component" value="Unassembled WGS sequence"/>
</dbReference>
<dbReference type="Proteomes" id="UP000317494">
    <property type="component" value="Unassembled WGS sequence"/>
</dbReference>
<evidence type="ECO:0000256" key="1">
    <source>
        <dbReference type="ARBA" id="ARBA00004141"/>
    </source>
</evidence>
<accession>A0A507CVW8</accession>
<keyword evidence="14" id="KW-1185">Reference proteome</keyword>
<feature type="region of interest" description="Disordered" evidence="7">
    <location>
        <begin position="990"/>
        <end position="1012"/>
    </location>
</feature>
<dbReference type="Pfam" id="PF02714">
    <property type="entry name" value="RSN1_7TM"/>
    <property type="match status" value="1"/>
</dbReference>
<feature type="region of interest" description="Disordered" evidence="7">
    <location>
        <begin position="764"/>
        <end position="787"/>
    </location>
</feature>
<dbReference type="PANTHER" id="PTHR13018:SF139">
    <property type="entry name" value="PHOSPHATE METABOLISM PROTEIN 7"/>
    <property type="match status" value="1"/>
</dbReference>
<evidence type="ECO:0000259" key="11">
    <source>
        <dbReference type="Pfam" id="PF14703"/>
    </source>
</evidence>
<feature type="transmembrane region" description="Helical" evidence="8">
    <location>
        <begin position="449"/>
        <end position="468"/>
    </location>
</feature>
<dbReference type="OrthoDB" id="1076608at2759"/>
<comment type="caution">
    <text evidence="12">The sequence shown here is derived from an EMBL/GenBank/DDBJ whole genome shotgun (WGS) entry which is preliminary data.</text>
</comment>
<feature type="transmembrane region" description="Helical" evidence="8">
    <location>
        <begin position="409"/>
        <end position="429"/>
    </location>
</feature>
<dbReference type="InterPro" id="IPR003864">
    <property type="entry name" value="CSC1/OSCA1-like_7TM"/>
</dbReference>
<evidence type="ECO:0000256" key="7">
    <source>
        <dbReference type="SAM" id="MobiDB-lite"/>
    </source>
</evidence>
<comment type="subcellular location">
    <subcellularLocation>
        <location evidence="1">Membrane</location>
        <topology evidence="1">Multi-pass membrane protein</topology>
    </subcellularLocation>
</comment>
<dbReference type="InterPro" id="IPR027815">
    <property type="entry name" value="CSC1/OSCA1-like_cyt"/>
</dbReference>
<dbReference type="InterPro" id="IPR032880">
    <property type="entry name" value="CSC1/OSCA1-like_N"/>
</dbReference>
<feature type="transmembrane region" description="Helical" evidence="8">
    <location>
        <begin position="145"/>
        <end position="164"/>
    </location>
</feature>
<dbReference type="STRING" id="286115.A0A507CVW8"/>
<keyword evidence="4 8" id="KW-0812">Transmembrane</keyword>
<evidence type="ECO:0008006" key="16">
    <source>
        <dbReference type="Google" id="ProtNLM"/>
    </source>
</evidence>
<evidence type="ECO:0000313" key="14">
    <source>
        <dbReference type="Proteomes" id="UP000317494"/>
    </source>
</evidence>
<feature type="transmembrane region" description="Helical" evidence="8">
    <location>
        <begin position="605"/>
        <end position="625"/>
    </location>
</feature>
<name>A0A507CVW8_9FUNG</name>
<gene>
    <name evidence="13" type="ORF">SeLEV6574_g03350</name>
    <name evidence="12" type="ORF">SeMB42_g04777</name>
</gene>
<sequence>MSNITIDNPFGSNTTARFTVSTQSFLSSLLVNCIIGLSLALAYSALRLVLRSVYDPRKSGTKKTVLTNPFSWVYRALYASDVEIYQRGGLDGLVFTRFNWMAVELFSIMSFFSIVILVPLNVAGGAGLEGMEQLNIGNIVDDRRLWAHLVLTVAYSLYTMFRLSRALESFIKLRHAWLLSKFKKPSSSIVLFLNVPDELTSEAKMQEIFEGVLPVQEVIFAKDVLTLESDIRRRTSTLNKLERLIVKFIIKTVKTGRSEPANVYTPPTEVSALCQRLADLTTRITNLQDADKTTHPNLPVAFVRFDTAAHAQVASQVVAYHMTTGMVPVYPGVDLPPDELIWSNLVIPSWSRLSRKYISQVLSAVLILFYSLPSTFISALANISAVIPIVPWLSFLTKSELAVGVFQSLVPPILLSLLLFLGPLCFRFLAQFEGVVSKVDVTISVADRFFALLILNVFLIITLTGGALQSYSSIINNPISIIDTLAERVPATSTFFTSYVLLRGFLGGGLELIQAFTLIQKWIIPKFMQETPRTLDDRRRTHVPDMDMLIPFTTLVFDLGVIFSTVAPIMPLATLAYFCVTNLIFRNNFLTIYKSHDTGGLLFPHAVRHAYAGVILFQLTVLGIFALKQAFYQTIIMVVLLVASIVWIIEHQRYARLMKYLPLSSLLNRKQKHWILGSNTPGTLPSTPVDGPPNMDCDSIPTIQVDAPSPVLSPTSDLTTTFRSRLDNLARTLYMDRVRVRFGSVRRQSIDALENDEIQQIMMAPEPKSSSLPINDRPKKPNVDADLSNTPEMRIASINPAGSKRVSLNLPPISESQSVINESVAETNGHLGPLTRTTSPAKQRKALGTVGDEIVIHPRINEIRTESEATLNEDANVTNNVPSIGNIDSKAQLILSSPRASKFDTLLSQRSRQIVDKHWGHTAYQNPALKYVLPPVWLPEDDIGVAHYLARTLSEQYGMDFVVGDGAYVRKEYRFGCFGKNAEVKMENKQRDEGAEGLEDLTLENDGSGKIV</sequence>
<feature type="transmembrane region" description="Helical" evidence="8">
    <location>
        <begin position="500"/>
        <end position="519"/>
    </location>
</feature>
<feature type="transmembrane region" description="Helical" evidence="8">
    <location>
        <begin position="29"/>
        <end position="50"/>
    </location>
</feature>